<evidence type="ECO:0000256" key="1">
    <source>
        <dbReference type="SAM" id="Phobius"/>
    </source>
</evidence>
<keyword evidence="1" id="KW-0812">Transmembrane</keyword>
<feature type="transmembrane region" description="Helical" evidence="1">
    <location>
        <begin position="44"/>
        <end position="64"/>
    </location>
</feature>
<proteinExistence type="predicted"/>
<sequence>MKYVLFAISLFFLFGFGVAASYFYPGGFALAQANEGGSGNVLNIILLGVVMLLGIFASFVFAKAKTAGEQGKKISVGFGEIVTDWQFVAALFVSPLIFNSIYALTEQNPETLGDFLLSFQNGFFWQTVLGGLAVIGSKPQVNSDQN</sequence>
<comment type="caution">
    <text evidence="2">The sequence shown here is derived from an EMBL/GenBank/DDBJ whole genome shotgun (WGS) entry which is preliminary data.</text>
</comment>
<evidence type="ECO:0000313" key="2">
    <source>
        <dbReference type="EMBL" id="MDX8527434.1"/>
    </source>
</evidence>
<accession>A0ABU4ZPV6</accession>
<feature type="transmembrane region" description="Helical" evidence="1">
    <location>
        <begin position="85"/>
        <end position="103"/>
    </location>
</feature>
<dbReference type="Proteomes" id="UP001276840">
    <property type="component" value="Unassembled WGS sequence"/>
</dbReference>
<dbReference type="EMBL" id="JAVIJF010000018">
    <property type="protein sequence ID" value="MDX8527434.1"/>
    <property type="molecule type" value="Genomic_DNA"/>
</dbReference>
<gene>
    <name evidence="2" type="ORF">RFM68_23315</name>
</gene>
<protein>
    <submittedName>
        <fullName evidence="2">Uncharacterized protein</fullName>
    </submittedName>
</protein>
<reference evidence="2 3" key="1">
    <citation type="submission" date="2023-08" db="EMBL/GenBank/DDBJ databases">
        <title>Implementing the SeqCode for naming new Mesorhizobium species isolated from Vachellia karroo root nodules.</title>
        <authorList>
            <person name="Van Lill M."/>
        </authorList>
    </citation>
    <scope>NUCLEOTIDE SEQUENCE [LARGE SCALE GENOMIC DNA]</scope>
    <source>
        <strain evidence="2 3">MSK 1335</strain>
    </source>
</reference>
<evidence type="ECO:0000313" key="3">
    <source>
        <dbReference type="Proteomes" id="UP001276840"/>
    </source>
</evidence>
<dbReference type="RefSeq" id="WP_320235373.1">
    <property type="nucleotide sequence ID" value="NZ_JAVIJF010000018.1"/>
</dbReference>
<keyword evidence="1" id="KW-1133">Transmembrane helix</keyword>
<name>A0ABU4ZPV6_9HYPH</name>
<organism evidence="2 3">
    <name type="scientific">Mesorhizobium montanum</name>
    <dbReference type="NCBI Taxonomy" id="3072323"/>
    <lineage>
        <taxon>Bacteria</taxon>
        <taxon>Pseudomonadati</taxon>
        <taxon>Pseudomonadota</taxon>
        <taxon>Alphaproteobacteria</taxon>
        <taxon>Hyphomicrobiales</taxon>
        <taxon>Phyllobacteriaceae</taxon>
        <taxon>Mesorhizobium</taxon>
    </lineage>
</organism>
<keyword evidence="3" id="KW-1185">Reference proteome</keyword>
<keyword evidence="1" id="KW-0472">Membrane</keyword>
<feature type="transmembrane region" description="Helical" evidence="1">
    <location>
        <begin position="115"/>
        <end position="135"/>
    </location>
</feature>